<sequence>MYTNVVTWFVIAAHPSPPEASHPSRLSCPPELRVRRALALSHRCPPLPVVSSSSPEGIAL</sequence>
<accession>A0ABU6Z3D1</accession>
<evidence type="ECO:0000313" key="2">
    <source>
        <dbReference type="Proteomes" id="UP001341840"/>
    </source>
</evidence>
<proteinExistence type="predicted"/>
<gene>
    <name evidence="1" type="ORF">PIB30_000724</name>
</gene>
<dbReference type="Proteomes" id="UP001341840">
    <property type="component" value="Unassembled WGS sequence"/>
</dbReference>
<comment type="caution">
    <text evidence="1">The sequence shown here is derived from an EMBL/GenBank/DDBJ whole genome shotgun (WGS) entry which is preliminary data.</text>
</comment>
<keyword evidence="2" id="KW-1185">Reference proteome</keyword>
<organism evidence="1 2">
    <name type="scientific">Stylosanthes scabra</name>
    <dbReference type="NCBI Taxonomy" id="79078"/>
    <lineage>
        <taxon>Eukaryota</taxon>
        <taxon>Viridiplantae</taxon>
        <taxon>Streptophyta</taxon>
        <taxon>Embryophyta</taxon>
        <taxon>Tracheophyta</taxon>
        <taxon>Spermatophyta</taxon>
        <taxon>Magnoliopsida</taxon>
        <taxon>eudicotyledons</taxon>
        <taxon>Gunneridae</taxon>
        <taxon>Pentapetalae</taxon>
        <taxon>rosids</taxon>
        <taxon>fabids</taxon>
        <taxon>Fabales</taxon>
        <taxon>Fabaceae</taxon>
        <taxon>Papilionoideae</taxon>
        <taxon>50 kb inversion clade</taxon>
        <taxon>dalbergioids sensu lato</taxon>
        <taxon>Dalbergieae</taxon>
        <taxon>Pterocarpus clade</taxon>
        <taxon>Stylosanthes</taxon>
    </lineage>
</organism>
<protein>
    <submittedName>
        <fullName evidence="1">Uncharacterized protein</fullName>
    </submittedName>
</protein>
<dbReference type="EMBL" id="JASCZI010271862">
    <property type="protein sequence ID" value="MED6215718.1"/>
    <property type="molecule type" value="Genomic_DNA"/>
</dbReference>
<reference evidence="1 2" key="1">
    <citation type="journal article" date="2023" name="Plants (Basel)">
        <title>Bridging the Gap: Combining Genomics and Transcriptomics Approaches to Understand Stylosanthes scabra, an Orphan Legume from the Brazilian Caatinga.</title>
        <authorList>
            <person name="Ferreira-Neto J.R.C."/>
            <person name="da Silva M.D."/>
            <person name="Binneck E."/>
            <person name="de Melo N.F."/>
            <person name="da Silva R.H."/>
            <person name="de Melo A.L.T.M."/>
            <person name="Pandolfi V."/>
            <person name="Bustamante F.O."/>
            <person name="Brasileiro-Vidal A.C."/>
            <person name="Benko-Iseppon A.M."/>
        </authorList>
    </citation>
    <scope>NUCLEOTIDE SEQUENCE [LARGE SCALE GENOMIC DNA]</scope>
    <source>
        <tissue evidence="1">Leaves</tissue>
    </source>
</reference>
<name>A0ABU6Z3D1_9FABA</name>
<evidence type="ECO:0000313" key="1">
    <source>
        <dbReference type="EMBL" id="MED6215718.1"/>
    </source>
</evidence>